<organism evidence="3 4">
    <name type="scientific">Shewanella bicestrii</name>
    <dbReference type="NCBI Taxonomy" id="2018305"/>
    <lineage>
        <taxon>Bacteria</taxon>
        <taxon>Pseudomonadati</taxon>
        <taxon>Pseudomonadota</taxon>
        <taxon>Gammaproteobacteria</taxon>
        <taxon>Alteromonadales</taxon>
        <taxon>Shewanellaceae</taxon>
        <taxon>Shewanella</taxon>
    </lineage>
</organism>
<dbReference type="PROSITE" id="PS50005">
    <property type="entry name" value="TPR"/>
    <property type="match status" value="1"/>
</dbReference>
<evidence type="ECO:0000313" key="3">
    <source>
        <dbReference type="EMBL" id="ASK67670.1"/>
    </source>
</evidence>
<protein>
    <submittedName>
        <fullName evidence="3">Uncharacterized protein</fullName>
    </submittedName>
</protein>
<name>A0A220UI47_9GAMM</name>
<dbReference type="Proteomes" id="UP000198367">
    <property type="component" value="Chromosome"/>
</dbReference>
<dbReference type="SUPFAM" id="SSF48452">
    <property type="entry name" value="TPR-like"/>
    <property type="match status" value="1"/>
</dbReference>
<feature type="chain" id="PRO_5012985105" evidence="2">
    <location>
        <begin position="20"/>
        <end position="234"/>
    </location>
</feature>
<dbReference type="InterPro" id="IPR019734">
    <property type="entry name" value="TPR_rpt"/>
</dbReference>
<dbReference type="EMBL" id="CP022358">
    <property type="protein sequence ID" value="ASK67670.1"/>
    <property type="molecule type" value="Genomic_DNA"/>
</dbReference>
<keyword evidence="4" id="KW-1185">Reference proteome</keyword>
<evidence type="ECO:0000313" key="4">
    <source>
        <dbReference type="Proteomes" id="UP000198367"/>
    </source>
</evidence>
<proteinExistence type="predicted"/>
<feature type="signal peptide" evidence="2">
    <location>
        <begin position="1"/>
        <end position="19"/>
    </location>
</feature>
<dbReference type="InterPro" id="IPR011990">
    <property type="entry name" value="TPR-like_helical_dom_sf"/>
</dbReference>
<dbReference type="RefSeq" id="WP_089066758.1">
    <property type="nucleotide sequence ID" value="NZ_CP022358.1"/>
</dbReference>
<dbReference type="KEGG" id="sbj:CF168_01685"/>
<gene>
    <name evidence="3" type="ORF">CF168_01685</name>
</gene>
<dbReference type="SMART" id="SM00028">
    <property type="entry name" value="TPR"/>
    <property type="match status" value="2"/>
</dbReference>
<feature type="repeat" description="TPR" evidence="1">
    <location>
        <begin position="185"/>
        <end position="218"/>
    </location>
</feature>
<reference evidence="3 4" key="1">
    <citation type="submission" date="2017-07" db="EMBL/GenBank/DDBJ databases">
        <title>Phenotypical and genomic characterization of a clinical isolate of Shewanella bicestrii sp. nov. producing an extended-spectrum beta-lactamase and a new oxacillinase variant.</title>
        <authorList>
            <person name="Jousset A.B."/>
            <person name="Bonnin R.A."/>
            <person name="Girlich D."/>
            <person name="Dabos L."/>
            <person name="Potron A."/>
            <person name="Dortet L."/>
            <person name="Glaser P."/>
            <person name="Naas T."/>
        </authorList>
    </citation>
    <scope>NUCLEOTIDE SEQUENCE [LARGE SCALE GENOMIC DNA]</scope>
    <source>
        <strain evidence="3 4">JAB-1</strain>
    </source>
</reference>
<sequence length="234" mass="25104">MKTFLLLSSLALTCSPVFAASNSSLNIAEVDKAASTLNIDKLQLLSTTTQDYEAAYANYRLAISANVMGQKTLAEQALTSAQTSLETLNNTQADAESLALLSSVYGMQIALDNSKGAELGSKSAHAIAQAEQLAPLNPRVALVKAIAAYNTPAMFGGSMQVAKSLASSAIERFNQPCEDICWGEAEAYTWRGLAKQELGDTQGAIEDWQQALQVEKDYGWAKFLLQQNQQISAK</sequence>
<evidence type="ECO:0000256" key="1">
    <source>
        <dbReference type="PROSITE-ProRule" id="PRU00339"/>
    </source>
</evidence>
<accession>A0A220UI47</accession>
<keyword evidence="1" id="KW-0802">TPR repeat</keyword>
<keyword evidence="2" id="KW-0732">Signal</keyword>
<dbReference type="AlphaFoldDB" id="A0A220UI47"/>
<evidence type="ECO:0000256" key="2">
    <source>
        <dbReference type="SAM" id="SignalP"/>
    </source>
</evidence>
<dbReference type="Gene3D" id="1.25.40.10">
    <property type="entry name" value="Tetratricopeptide repeat domain"/>
    <property type="match status" value="1"/>
</dbReference>